<keyword evidence="18" id="KW-0234">DNA repair</keyword>
<dbReference type="InterPro" id="IPR000504">
    <property type="entry name" value="RRM_dom"/>
</dbReference>
<organism evidence="25 26">
    <name type="scientific">Callorhinchus milii</name>
    <name type="common">Ghost shark</name>
    <dbReference type="NCBI Taxonomy" id="7868"/>
    <lineage>
        <taxon>Eukaryota</taxon>
        <taxon>Metazoa</taxon>
        <taxon>Chordata</taxon>
        <taxon>Craniata</taxon>
        <taxon>Vertebrata</taxon>
        <taxon>Chondrichthyes</taxon>
        <taxon>Holocephali</taxon>
        <taxon>Chimaeriformes</taxon>
        <taxon>Callorhinchidae</taxon>
        <taxon>Callorhinchus</taxon>
    </lineage>
</organism>
<evidence type="ECO:0000256" key="22">
    <source>
        <dbReference type="PROSITE-ProRule" id="PRU00176"/>
    </source>
</evidence>
<dbReference type="FunCoup" id="A0A4W3GVA5">
    <property type="interactions" value="484"/>
</dbReference>
<dbReference type="Ensembl" id="ENSCMIT00000007120.1">
    <property type="protein sequence ID" value="ENSCMIP00000006902.1"/>
    <property type="gene ID" value="ENSCMIG00000003863.1"/>
</dbReference>
<keyword evidence="7" id="KW-0507">mRNA processing</keyword>
<evidence type="ECO:0000313" key="25">
    <source>
        <dbReference type="Ensembl" id="ENSCMIP00000006902.1"/>
    </source>
</evidence>
<keyword evidence="16" id="KW-0804">Transcription</keyword>
<dbReference type="GO" id="GO:0005686">
    <property type="term" value="C:U2 snRNP"/>
    <property type="evidence" value="ECO:0007669"/>
    <property type="project" value="TreeGrafter"/>
</dbReference>
<keyword evidence="9" id="KW-0677">Repeat</keyword>
<dbReference type="InterPro" id="IPR034392">
    <property type="entry name" value="TatSF1-like_RRM1"/>
</dbReference>
<dbReference type="FunFam" id="3.30.70.330:FF:000202">
    <property type="entry name" value="HIV Tat-specific factor 1"/>
    <property type="match status" value="1"/>
</dbReference>
<dbReference type="PROSITE" id="PS50102">
    <property type="entry name" value="RRM"/>
    <property type="match status" value="2"/>
</dbReference>
<feature type="domain" description="RRM" evidence="24">
    <location>
        <begin position="142"/>
        <end position="227"/>
    </location>
</feature>
<dbReference type="SUPFAM" id="SSF54928">
    <property type="entry name" value="RNA-binding domain, RBD"/>
    <property type="match status" value="1"/>
</dbReference>
<feature type="compositionally biased region" description="Basic and acidic residues" evidence="23">
    <location>
        <begin position="82"/>
        <end position="107"/>
    </location>
</feature>
<evidence type="ECO:0000256" key="18">
    <source>
        <dbReference type="ARBA" id="ARBA00023204"/>
    </source>
</evidence>
<dbReference type="CDD" id="cd12282">
    <property type="entry name" value="RRM2_TatSF1_like"/>
    <property type="match status" value="1"/>
</dbReference>
<dbReference type="Gene3D" id="3.30.70.330">
    <property type="match status" value="2"/>
</dbReference>
<dbReference type="PANTHER" id="PTHR15608">
    <property type="entry name" value="SPLICING FACTOR U2AF-ASSOCIATED PROTEIN 2"/>
    <property type="match status" value="1"/>
</dbReference>
<evidence type="ECO:0000256" key="17">
    <source>
        <dbReference type="ARBA" id="ARBA00023187"/>
    </source>
</evidence>
<dbReference type="GeneTree" id="ENSGT00390000009902"/>
<comment type="subunit">
    <text evidence="20">Component of the 17S U2 SnRNP complex, a ribonucleoprotein complex that contains small nuclear RNA (snRNA) U2 and a number of specific proteins. Within the 17S U2 SnRNP complex, interacts (via UHM region) directly with SF3B1. Component of a complex which is at least composed of HTATSF1/Tat-SF1, the P-TEFb complex components CDK9 and CCNT1, RNA polymerase II, SUPT5H, and NCL/nucleolin. Interacts with GTF2F2/RAP30 and POLR2A. Interacts with TCERG1/CA150. Interacts with (poly-ADP-ribosylated) RPA1; promoting HTATSF1 recruitment to DNA damage sites. Interacts (when phosphorylated) with TOPBP1; promoting recruitment of TOPBP1 to DNA damage sites during S-phase.</text>
</comment>
<dbReference type="PANTHER" id="PTHR15608:SF0">
    <property type="entry name" value="HIV TAT-SPECIFIC FACTOR 1"/>
    <property type="match status" value="1"/>
</dbReference>
<evidence type="ECO:0000256" key="5">
    <source>
        <dbReference type="ARBA" id="ARBA00022499"/>
    </source>
</evidence>
<dbReference type="InterPro" id="IPR012677">
    <property type="entry name" value="Nucleotide-bd_a/b_plait_sf"/>
</dbReference>
<dbReference type="GO" id="GO:0000398">
    <property type="term" value="P:mRNA splicing, via spliceosome"/>
    <property type="evidence" value="ECO:0007669"/>
    <property type="project" value="InterPro"/>
</dbReference>
<evidence type="ECO:0000256" key="6">
    <source>
        <dbReference type="ARBA" id="ARBA00022553"/>
    </source>
</evidence>
<accession>A0A4W3GVA5</accession>
<dbReference type="CDD" id="cd12281">
    <property type="entry name" value="RRM1_TatSF1_like"/>
    <property type="match status" value="1"/>
</dbReference>
<dbReference type="GO" id="GO:0005694">
    <property type="term" value="C:chromosome"/>
    <property type="evidence" value="ECO:0007669"/>
    <property type="project" value="UniProtKB-SubCell"/>
</dbReference>
<reference evidence="26" key="1">
    <citation type="journal article" date="2006" name="Science">
        <title>Ancient noncoding elements conserved in the human genome.</title>
        <authorList>
            <person name="Venkatesh B."/>
            <person name="Kirkness E.F."/>
            <person name="Loh Y.H."/>
            <person name="Halpern A.L."/>
            <person name="Lee A.P."/>
            <person name="Johnson J."/>
            <person name="Dandona N."/>
            <person name="Viswanathan L.D."/>
            <person name="Tay A."/>
            <person name="Venter J.C."/>
            <person name="Strausberg R.L."/>
            <person name="Brenner S."/>
        </authorList>
    </citation>
    <scope>NUCLEOTIDE SEQUENCE [LARGE SCALE GENOMIC DNA]</scope>
</reference>
<name>A0A4W3GVA5_CALMI</name>
<dbReference type="Proteomes" id="UP000314986">
    <property type="component" value="Unassembled WGS sequence"/>
</dbReference>
<keyword evidence="8" id="KW-0747">Spliceosome</keyword>
<protein>
    <recommendedName>
        <fullName evidence="21">17S U2 SnRNP complex component HTATSF1</fullName>
    </recommendedName>
</protein>
<dbReference type="AlphaFoldDB" id="A0A4W3GVA5"/>
<dbReference type="GO" id="GO:0005684">
    <property type="term" value="C:U2-type spliceosomal complex"/>
    <property type="evidence" value="ECO:0007669"/>
    <property type="project" value="UniProtKB-ARBA"/>
</dbReference>
<gene>
    <name evidence="25" type="primary">htatsf1</name>
</gene>
<keyword evidence="17" id="KW-0508">mRNA splicing</keyword>
<evidence type="ECO:0000259" key="24">
    <source>
        <dbReference type="PROSITE" id="PS50102"/>
    </source>
</evidence>
<keyword evidence="15" id="KW-0010">Activator</keyword>
<keyword evidence="12 22" id="KW-0694">RNA-binding</keyword>
<evidence type="ECO:0000256" key="11">
    <source>
        <dbReference type="ARBA" id="ARBA00022843"/>
    </source>
</evidence>
<keyword evidence="11" id="KW-0832">Ubl conjugation</keyword>
<evidence type="ECO:0000256" key="23">
    <source>
        <dbReference type="SAM" id="MobiDB-lite"/>
    </source>
</evidence>
<dbReference type="InterPro" id="IPR035979">
    <property type="entry name" value="RBD_domain_sf"/>
</dbReference>
<evidence type="ECO:0000256" key="3">
    <source>
        <dbReference type="ARBA" id="ARBA00007747"/>
    </source>
</evidence>
<evidence type="ECO:0000256" key="16">
    <source>
        <dbReference type="ARBA" id="ARBA00023163"/>
    </source>
</evidence>
<proteinExistence type="inferred from homology"/>
<feature type="domain" description="RRM" evidence="24">
    <location>
        <begin position="273"/>
        <end position="358"/>
    </location>
</feature>
<dbReference type="InterPro" id="IPR003954">
    <property type="entry name" value="RRM_euk-type"/>
</dbReference>
<reference evidence="25" key="4">
    <citation type="submission" date="2025-08" db="UniProtKB">
        <authorList>
            <consortium name="Ensembl"/>
        </authorList>
    </citation>
    <scope>IDENTIFICATION</scope>
</reference>
<keyword evidence="6" id="KW-0597">Phosphoprotein</keyword>
<feature type="region of interest" description="Disordered" evidence="23">
    <location>
        <begin position="73"/>
        <end position="132"/>
    </location>
</feature>
<dbReference type="OMA" id="DTDFRFG"/>
<reference evidence="25" key="5">
    <citation type="submission" date="2025-09" db="UniProtKB">
        <authorList>
            <consortium name="Ensembl"/>
        </authorList>
    </citation>
    <scope>IDENTIFICATION</scope>
</reference>
<comment type="similarity">
    <text evidence="3">Belongs to the HTATSF1 family.</text>
</comment>
<keyword evidence="26" id="KW-1185">Reference proteome</keyword>
<evidence type="ECO:0000256" key="1">
    <source>
        <dbReference type="ARBA" id="ARBA00004123"/>
    </source>
</evidence>
<feature type="region of interest" description="Disordered" evidence="23">
    <location>
        <begin position="392"/>
        <end position="423"/>
    </location>
</feature>
<evidence type="ECO:0000256" key="21">
    <source>
        <dbReference type="ARBA" id="ARBA00073773"/>
    </source>
</evidence>
<dbReference type="InterPro" id="IPR034393">
    <property type="entry name" value="TatSF1-like"/>
</dbReference>
<dbReference type="STRING" id="7868.ENSCMIP00000006902"/>
<evidence type="ECO:0000256" key="15">
    <source>
        <dbReference type="ARBA" id="ARBA00023159"/>
    </source>
</evidence>
<dbReference type="SMART" id="SM00360">
    <property type="entry name" value="RRM"/>
    <property type="match status" value="2"/>
</dbReference>
<evidence type="ECO:0000256" key="20">
    <source>
        <dbReference type="ARBA" id="ARBA00062124"/>
    </source>
</evidence>
<dbReference type="SMART" id="SM00361">
    <property type="entry name" value="RRM_1"/>
    <property type="match status" value="1"/>
</dbReference>
<dbReference type="InParanoid" id="A0A4W3GVA5"/>
<reference evidence="26" key="2">
    <citation type="journal article" date="2007" name="PLoS Biol.">
        <title>Survey sequencing and comparative analysis of the elephant shark (Callorhinchus milii) genome.</title>
        <authorList>
            <person name="Venkatesh B."/>
            <person name="Kirkness E.F."/>
            <person name="Loh Y.H."/>
            <person name="Halpern A.L."/>
            <person name="Lee A.P."/>
            <person name="Johnson J."/>
            <person name="Dandona N."/>
            <person name="Viswanathan L.D."/>
            <person name="Tay A."/>
            <person name="Venter J.C."/>
            <person name="Strausberg R.L."/>
            <person name="Brenner S."/>
        </authorList>
    </citation>
    <scope>NUCLEOTIDE SEQUENCE [LARGE SCALE GENOMIC DNA]</scope>
</reference>
<keyword evidence="19" id="KW-0539">Nucleus</keyword>
<evidence type="ECO:0000256" key="2">
    <source>
        <dbReference type="ARBA" id="ARBA00004286"/>
    </source>
</evidence>
<dbReference type="FunFam" id="3.30.70.330:FF:000105">
    <property type="entry name" value="HIV Tat-specific factor 1 homolog"/>
    <property type="match status" value="1"/>
</dbReference>
<feature type="compositionally biased region" description="Gly residues" evidence="23">
    <location>
        <begin position="19"/>
        <end position="32"/>
    </location>
</feature>
<feature type="region of interest" description="Disordered" evidence="23">
    <location>
        <begin position="15"/>
        <end position="38"/>
    </location>
</feature>
<comment type="subcellular location">
    <subcellularLocation>
        <location evidence="2">Chromosome</location>
    </subcellularLocation>
    <subcellularLocation>
        <location evidence="1">Nucleus</location>
    </subcellularLocation>
</comment>
<keyword evidence="5" id="KW-1017">Isopeptide bond</keyword>
<evidence type="ECO:0000256" key="7">
    <source>
        <dbReference type="ARBA" id="ARBA00022664"/>
    </source>
</evidence>
<evidence type="ECO:0000256" key="4">
    <source>
        <dbReference type="ARBA" id="ARBA00022454"/>
    </source>
</evidence>
<sequence length="463" mass="52144">GAGSSVKFHEQLRLQQQYGNGGGAEGWEGGAGTFMDTDGSEYEWDCERGAWFPRITEDFLAAYQANYGFNEEGVAEPGTASEKPEPGGKEVNKKPESGGKEVSKKPDPGGQKASAEQPGAQQKGEKRKVDQGWIDVEAQRNTSVYVSGLPPDMSLEEFIELMSKFGIIMRDPETEECKIKLYKDKDGNLKGDGLCCYLKKESVSLALKLMDETDVRGHRVRVEPAKFEMKGQYDASKKKKKSKDYRKKLLWQKKQLDWKPEKKLGEIRLRHQRVVVIKNMFHPKEIEEDALVLNEIREDLRVECEKFGQVKKVLIFDRHPDGVASVAFKEVEEADQCIQMLNGRWFAGRQIIAEAWDGQVDYQIEETVREREERLKSWSTYLDQDTSAVQSSDVQKLQHASSGVSEEVPAALEGKSSAQTSESKGTASLDLLIWNSPDKDRGTFPVLCCSVPRLLTEPFGQQF</sequence>
<keyword evidence="10" id="KW-0227">DNA damage</keyword>
<evidence type="ECO:0000256" key="14">
    <source>
        <dbReference type="ARBA" id="ARBA00023015"/>
    </source>
</evidence>
<evidence type="ECO:0000256" key="13">
    <source>
        <dbReference type="ARBA" id="ARBA00022990"/>
    </source>
</evidence>
<keyword evidence="14" id="KW-0805">Transcription regulation</keyword>
<evidence type="ECO:0000256" key="9">
    <source>
        <dbReference type="ARBA" id="ARBA00022737"/>
    </source>
</evidence>
<evidence type="ECO:0000256" key="12">
    <source>
        <dbReference type="ARBA" id="ARBA00022884"/>
    </source>
</evidence>
<evidence type="ECO:0000313" key="26">
    <source>
        <dbReference type="Proteomes" id="UP000314986"/>
    </source>
</evidence>
<dbReference type="Pfam" id="PF00076">
    <property type="entry name" value="RRM_1"/>
    <property type="match status" value="2"/>
</dbReference>
<dbReference type="GO" id="GO:0003723">
    <property type="term" value="F:RNA binding"/>
    <property type="evidence" value="ECO:0007669"/>
    <property type="project" value="UniProtKB-UniRule"/>
</dbReference>
<evidence type="ECO:0000256" key="8">
    <source>
        <dbReference type="ARBA" id="ARBA00022728"/>
    </source>
</evidence>
<reference evidence="26" key="3">
    <citation type="journal article" date="2014" name="Nature">
        <title>Elephant shark genome provides unique insights into gnathostome evolution.</title>
        <authorList>
            <consortium name="International Elephant Shark Genome Sequencing Consortium"/>
            <person name="Venkatesh B."/>
            <person name="Lee A.P."/>
            <person name="Ravi V."/>
            <person name="Maurya A.K."/>
            <person name="Lian M.M."/>
            <person name="Swann J.B."/>
            <person name="Ohta Y."/>
            <person name="Flajnik M.F."/>
            <person name="Sutoh Y."/>
            <person name="Kasahara M."/>
            <person name="Hoon S."/>
            <person name="Gangu V."/>
            <person name="Roy S.W."/>
            <person name="Irimia M."/>
            <person name="Korzh V."/>
            <person name="Kondrychyn I."/>
            <person name="Lim Z.W."/>
            <person name="Tay B.H."/>
            <person name="Tohari S."/>
            <person name="Kong K.W."/>
            <person name="Ho S."/>
            <person name="Lorente-Galdos B."/>
            <person name="Quilez J."/>
            <person name="Marques-Bonet T."/>
            <person name="Raney B.J."/>
            <person name="Ingham P.W."/>
            <person name="Tay A."/>
            <person name="Hillier L.W."/>
            <person name="Minx P."/>
            <person name="Boehm T."/>
            <person name="Wilson R.K."/>
            <person name="Brenner S."/>
            <person name="Warren W.C."/>
        </authorList>
    </citation>
    <scope>NUCLEOTIDE SEQUENCE [LARGE SCALE GENOMIC DNA]</scope>
</reference>
<dbReference type="GO" id="GO:0006281">
    <property type="term" value="P:DNA repair"/>
    <property type="evidence" value="ECO:0007669"/>
    <property type="project" value="UniProtKB-KW"/>
</dbReference>
<evidence type="ECO:0000256" key="19">
    <source>
        <dbReference type="ARBA" id="ARBA00023242"/>
    </source>
</evidence>
<feature type="compositionally biased region" description="Polar residues" evidence="23">
    <location>
        <begin position="392"/>
        <end position="404"/>
    </location>
</feature>
<keyword evidence="4" id="KW-0158">Chromosome</keyword>
<keyword evidence="13" id="KW-0007">Acetylation</keyword>
<evidence type="ECO:0000256" key="10">
    <source>
        <dbReference type="ARBA" id="ARBA00022763"/>
    </source>
</evidence>